<dbReference type="Proteomes" id="UP000292957">
    <property type="component" value="Unassembled WGS sequence"/>
</dbReference>
<protein>
    <submittedName>
        <fullName evidence="2">Uncharacterized protein</fullName>
    </submittedName>
</protein>
<feature type="transmembrane region" description="Helical" evidence="1">
    <location>
        <begin position="20"/>
        <end position="41"/>
    </location>
</feature>
<organism evidence="2">
    <name type="scientific">Dichomitus squalens</name>
    <dbReference type="NCBI Taxonomy" id="114155"/>
    <lineage>
        <taxon>Eukaryota</taxon>
        <taxon>Fungi</taxon>
        <taxon>Dikarya</taxon>
        <taxon>Basidiomycota</taxon>
        <taxon>Agaricomycotina</taxon>
        <taxon>Agaricomycetes</taxon>
        <taxon>Polyporales</taxon>
        <taxon>Polyporaceae</taxon>
        <taxon>Dichomitus</taxon>
    </lineage>
</organism>
<keyword evidence="1" id="KW-0472">Membrane</keyword>
<dbReference type="PANTHER" id="PTHR40465">
    <property type="entry name" value="CHROMOSOME 1, WHOLE GENOME SHOTGUN SEQUENCE"/>
    <property type="match status" value="1"/>
</dbReference>
<dbReference type="PANTHER" id="PTHR40465:SF1">
    <property type="entry name" value="DUF6534 DOMAIN-CONTAINING PROTEIN"/>
    <property type="match status" value="1"/>
</dbReference>
<accession>A0A4Q9MH51</accession>
<dbReference type="EMBL" id="ML143442">
    <property type="protein sequence ID" value="TBU26709.1"/>
    <property type="molecule type" value="Genomic_DNA"/>
</dbReference>
<feature type="transmembrane region" description="Helical" evidence="1">
    <location>
        <begin position="91"/>
        <end position="112"/>
    </location>
</feature>
<gene>
    <name evidence="2" type="ORF">BD311DRAFT_698129</name>
</gene>
<name>A0A4Q9MH51_9APHY</name>
<sequence length="204" mass="22960">MSLIPTTLHIALDDTLGAAFIGHFVSTLLYGITSLQAYVYYRDNHNDSKSLKLSVAGLWILDTVHVALITGAMYWYCITNFTNLQAIQKPIWPFTTMIIVSNISNSIVRGCFGVRLYRLSHGNWWLPAIISAFSLFILFDAAYFAAKLWNAHSYAHIQDFSVRPHPSLSPRPSSGPPMIAFVLTHARCMRMQMQWALYTGLAAE</sequence>
<dbReference type="OrthoDB" id="2745105at2759"/>
<feature type="transmembrane region" description="Helical" evidence="1">
    <location>
        <begin position="53"/>
        <end position="76"/>
    </location>
</feature>
<keyword evidence="1" id="KW-1133">Transmembrane helix</keyword>
<reference evidence="2" key="1">
    <citation type="submission" date="2019-01" db="EMBL/GenBank/DDBJ databases">
        <title>Draft genome sequences of three monokaryotic isolates of the white-rot basidiomycete fungus Dichomitus squalens.</title>
        <authorList>
            <consortium name="DOE Joint Genome Institute"/>
            <person name="Lopez S.C."/>
            <person name="Andreopoulos B."/>
            <person name="Pangilinan J."/>
            <person name="Lipzen A."/>
            <person name="Riley R."/>
            <person name="Ahrendt S."/>
            <person name="Ng V."/>
            <person name="Barry K."/>
            <person name="Daum C."/>
            <person name="Grigoriev I.V."/>
            <person name="Hilden K.S."/>
            <person name="Makela M.R."/>
            <person name="de Vries R.P."/>
        </authorList>
    </citation>
    <scope>NUCLEOTIDE SEQUENCE [LARGE SCALE GENOMIC DNA]</scope>
    <source>
        <strain evidence="2">OM18370.1</strain>
    </source>
</reference>
<feature type="transmembrane region" description="Helical" evidence="1">
    <location>
        <begin position="124"/>
        <end position="146"/>
    </location>
</feature>
<proteinExistence type="predicted"/>
<keyword evidence="1" id="KW-0812">Transmembrane</keyword>
<feature type="non-terminal residue" evidence="2">
    <location>
        <position position="204"/>
    </location>
</feature>
<dbReference type="AlphaFoldDB" id="A0A4Q9MH51"/>
<evidence type="ECO:0000313" key="2">
    <source>
        <dbReference type="EMBL" id="TBU26709.1"/>
    </source>
</evidence>
<evidence type="ECO:0000256" key="1">
    <source>
        <dbReference type="SAM" id="Phobius"/>
    </source>
</evidence>